<proteinExistence type="predicted"/>
<dbReference type="AlphaFoldDB" id="A0A8T2P4N8"/>
<evidence type="ECO:0000313" key="2">
    <source>
        <dbReference type="Proteomes" id="UP000824540"/>
    </source>
</evidence>
<organism evidence="1 2">
    <name type="scientific">Albula glossodonta</name>
    <name type="common">roundjaw bonefish</name>
    <dbReference type="NCBI Taxonomy" id="121402"/>
    <lineage>
        <taxon>Eukaryota</taxon>
        <taxon>Metazoa</taxon>
        <taxon>Chordata</taxon>
        <taxon>Craniata</taxon>
        <taxon>Vertebrata</taxon>
        <taxon>Euteleostomi</taxon>
        <taxon>Actinopterygii</taxon>
        <taxon>Neopterygii</taxon>
        <taxon>Teleostei</taxon>
        <taxon>Albuliformes</taxon>
        <taxon>Albulidae</taxon>
        <taxon>Albula</taxon>
    </lineage>
</organism>
<dbReference type="EMBL" id="JAFBMS010000013">
    <property type="protein sequence ID" value="KAG9347484.1"/>
    <property type="molecule type" value="Genomic_DNA"/>
</dbReference>
<evidence type="ECO:0000313" key="1">
    <source>
        <dbReference type="EMBL" id="KAG9347484.1"/>
    </source>
</evidence>
<reference evidence="1" key="1">
    <citation type="thesis" date="2021" institute="BYU ScholarsArchive" country="Provo, UT, USA">
        <title>Applications of and Algorithms for Genome Assembly and Genomic Analyses with an Emphasis on Marine Teleosts.</title>
        <authorList>
            <person name="Pickett B.D."/>
        </authorList>
    </citation>
    <scope>NUCLEOTIDE SEQUENCE</scope>
    <source>
        <strain evidence="1">HI-2016</strain>
    </source>
</reference>
<accession>A0A8T2P4N8</accession>
<keyword evidence="2" id="KW-1185">Reference proteome</keyword>
<dbReference type="Proteomes" id="UP000824540">
    <property type="component" value="Unassembled WGS sequence"/>
</dbReference>
<protein>
    <submittedName>
        <fullName evidence="1">Uncharacterized protein</fullName>
    </submittedName>
</protein>
<gene>
    <name evidence="1" type="ORF">JZ751_005051</name>
</gene>
<sequence length="93" mass="9637">MAHQGWALIERRRGWGSSRGSEAAPLRAAARRAGAGLPLTLSLPALLATTHTAIGFHCGARSGWKPRLSGSGRVFSTVGVPKQDVGGNAPPQL</sequence>
<comment type="caution">
    <text evidence="1">The sequence shown here is derived from an EMBL/GenBank/DDBJ whole genome shotgun (WGS) entry which is preliminary data.</text>
</comment>
<name>A0A8T2P4N8_9TELE</name>